<keyword evidence="2 4" id="KW-0238">DNA-binding</keyword>
<dbReference type="Pfam" id="PF02909">
    <property type="entry name" value="TetR_C_1"/>
    <property type="match status" value="1"/>
</dbReference>
<dbReference type="PANTHER" id="PTHR30055">
    <property type="entry name" value="HTH-TYPE TRANSCRIPTIONAL REGULATOR RUTR"/>
    <property type="match status" value="1"/>
</dbReference>
<dbReference type="InterPro" id="IPR036271">
    <property type="entry name" value="Tet_transcr_reg_TetR-rel_C_sf"/>
</dbReference>
<dbReference type="InterPro" id="IPR009057">
    <property type="entry name" value="Homeodomain-like_sf"/>
</dbReference>
<evidence type="ECO:0000259" key="5">
    <source>
        <dbReference type="PROSITE" id="PS50977"/>
    </source>
</evidence>
<dbReference type="InterPro" id="IPR001647">
    <property type="entry name" value="HTH_TetR"/>
</dbReference>
<keyword evidence="1" id="KW-0805">Transcription regulation</keyword>
<evidence type="ECO:0000313" key="7">
    <source>
        <dbReference type="Proteomes" id="UP000298127"/>
    </source>
</evidence>
<dbReference type="SUPFAM" id="SSF48498">
    <property type="entry name" value="Tetracyclin repressor-like, C-terminal domain"/>
    <property type="match status" value="1"/>
</dbReference>
<keyword evidence="3" id="KW-0804">Transcription</keyword>
<dbReference type="Pfam" id="PF00440">
    <property type="entry name" value="TetR_N"/>
    <property type="match status" value="1"/>
</dbReference>
<evidence type="ECO:0000256" key="4">
    <source>
        <dbReference type="PROSITE-ProRule" id="PRU00335"/>
    </source>
</evidence>
<dbReference type="Proteomes" id="UP000298127">
    <property type="component" value="Unassembled WGS sequence"/>
</dbReference>
<proteinExistence type="predicted"/>
<dbReference type="Gene3D" id="1.10.357.10">
    <property type="entry name" value="Tetracycline Repressor, domain 2"/>
    <property type="match status" value="1"/>
</dbReference>
<evidence type="ECO:0000256" key="3">
    <source>
        <dbReference type="ARBA" id="ARBA00023163"/>
    </source>
</evidence>
<feature type="DNA-binding region" description="H-T-H motif" evidence="4">
    <location>
        <begin position="44"/>
        <end position="63"/>
    </location>
</feature>
<dbReference type="PANTHER" id="PTHR30055:SF234">
    <property type="entry name" value="HTH-TYPE TRANSCRIPTIONAL REGULATOR BETI"/>
    <property type="match status" value="1"/>
</dbReference>
<dbReference type="PROSITE" id="PS50977">
    <property type="entry name" value="HTH_TETR_2"/>
    <property type="match status" value="1"/>
</dbReference>
<dbReference type="SUPFAM" id="SSF46689">
    <property type="entry name" value="Homeodomain-like"/>
    <property type="match status" value="1"/>
</dbReference>
<evidence type="ECO:0000256" key="2">
    <source>
        <dbReference type="ARBA" id="ARBA00023125"/>
    </source>
</evidence>
<name>A0A4Y9QWB8_9MICO</name>
<comment type="caution">
    <text evidence="6">The sequence shown here is derived from an EMBL/GenBank/DDBJ whole genome shotgun (WGS) entry which is preliminary data.</text>
</comment>
<evidence type="ECO:0000256" key="1">
    <source>
        <dbReference type="ARBA" id="ARBA00023015"/>
    </source>
</evidence>
<dbReference type="RefSeq" id="WP_135120771.1">
    <property type="nucleotide sequence ID" value="NZ_SPQZ01000004.1"/>
</dbReference>
<organism evidence="6 7">
    <name type="scientific">Orlajensenia leifsoniae</name>
    <dbReference type="NCBI Taxonomy" id="2561933"/>
    <lineage>
        <taxon>Bacteria</taxon>
        <taxon>Bacillati</taxon>
        <taxon>Actinomycetota</taxon>
        <taxon>Actinomycetes</taxon>
        <taxon>Micrococcales</taxon>
        <taxon>Microbacteriaceae</taxon>
        <taxon>Orlajensenia</taxon>
    </lineage>
</organism>
<feature type="domain" description="HTH tetR-type" evidence="5">
    <location>
        <begin position="21"/>
        <end position="81"/>
    </location>
</feature>
<dbReference type="EMBL" id="SPQZ01000004">
    <property type="protein sequence ID" value="TFV96811.1"/>
    <property type="molecule type" value="Genomic_DNA"/>
</dbReference>
<dbReference type="Gene3D" id="1.10.10.60">
    <property type="entry name" value="Homeodomain-like"/>
    <property type="match status" value="1"/>
</dbReference>
<accession>A0A4Y9QWB8</accession>
<evidence type="ECO:0000313" key="6">
    <source>
        <dbReference type="EMBL" id="TFV96811.1"/>
    </source>
</evidence>
<dbReference type="AlphaFoldDB" id="A0A4Y9QWB8"/>
<dbReference type="InterPro" id="IPR050109">
    <property type="entry name" value="HTH-type_TetR-like_transc_reg"/>
</dbReference>
<gene>
    <name evidence="6" type="ORF">E4M00_12130</name>
</gene>
<keyword evidence="7" id="KW-1185">Reference proteome</keyword>
<dbReference type="GO" id="GO:0003700">
    <property type="term" value="F:DNA-binding transcription factor activity"/>
    <property type="evidence" value="ECO:0007669"/>
    <property type="project" value="TreeGrafter"/>
</dbReference>
<dbReference type="GO" id="GO:0000976">
    <property type="term" value="F:transcription cis-regulatory region binding"/>
    <property type="evidence" value="ECO:0007669"/>
    <property type="project" value="TreeGrafter"/>
</dbReference>
<protein>
    <submittedName>
        <fullName evidence="6">TetR family transcriptional regulator</fullName>
    </submittedName>
</protein>
<dbReference type="GO" id="GO:0045892">
    <property type="term" value="P:negative regulation of DNA-templated transcription"/>
    <property type="evidence" value="ECO:0007669"/>
    <property type="project" value="InterPro"/>
</dbReference>
<dbReference type="InterPro" id="IPR004111">
    <property type="entry name" value="Repressor_TetR_C"/>
</dbReference>
<reference evidence="6 7" key="1">
    <citation type="journal article" date="2018" name="J. Microbiol.">
        <title>Leifsonia flava sp. nov., a novel actinobacterium isolated from the rhizosphere of Aquilegia viridiflora.</title>
        <authorList>
            <person name="Cai Y."/>
            <person name="Tao W.Z."/>
            <person name="Ma Y.J."/>
            <person name="Cheng J."/>
            <person name="Zhang M.Y."/>
            <person name="Zhang Y.X."/>
        </authorList>
    </citation>
    <scope>NUCLEOTIDE SEQUENCE [LARGE SCALE GENOMIC DNA]</scope>
    <source>
        <strain evidence="6 7">SYP-B2174</strain>
    </source>
</reference>
<sequence length="232" mass="24540">MATATGAARRREDGSTSARARLDRDSIIAAGLELAAGSGTASISVRELGAHLGADPTAIYRHFRSKDHLMQALLDELTARSLAEVTAAPSEWRERLRQLAASTLAQYVAYPAVGAEAIILTTHGPAELDAIEFMLQAFAEAGLSGEDLVRHYALMATHVLSSAAGIARGRGERDPVSGAGPWFEGPILADPRKYPLITAYSTQLTDLEDVALFTLGVEAVIQSAERTAARSG</sequence>